<dbReference type="Gene3D" id="3.40.980.10">
    <property type="entry name" value="MoaB/Mog-like domain"/>
    <property type="match status" value="2"/>
</dbReference>
<dbReference type="Proteomes" id="UP000231267">
    <property type="component" value="Unassembled WGS sequence"/>
</dbReference>
<dbReference type="PIRSF" id="PIRSF006728">
    <property type="entry name" value="CinA"/>
    <property type="match status" value="1"/>
</dbReference>
<dbReference type="AlphaFoldDB" id="A0A2J0LGI1"/>
<sequence>MKAEIIGIGTELLLGDVVNSNAAYLSQKLAGLGIDVYYHSTVGDNPTRLASSVKTALSRSDLVITTGGLGPTVDDITAQTLQPYTKKNTLILKNNVGTAPGLFTKLPDKKFLIALPGPPRELKPMFEKYAIPLLKKVSGAKSIIKSRVIKITGLSEPKVNKKVKSILKLKPPVTVGIYVKLGEVKLKITAKAASEKNALKLIAPVEKDIKKRLGDYIFGIDDQTLEGAVGELLARHKKTLAVAESCTGGLIANRITDVPGSSRYFKMGIVAYDNGIKTKFLLDVGGEQCSPLQKYGAVSRQVAIKMAQGIRKLANSDIGLSTTGIAGPAGKTKTKPVGLVFIALSTPKQTICKKYHFAGARTSVKYRTSQAALDLLRKSVQGNA</sequence>
<dbReference type="InterPro" id="IPR041424">
    <property type="entry name" value="CinA_KH"/>
</dbReference>
<dbReference type="Pfam" id="PF02464">
    <property type="entry name" value="CinA"/>
    <property type="match status" value="1"/>
</dbReference>
<reference evidence="3 4" key="1">
    <citation type="submission" date="2017-09" db="EMBL/GenBank/DDBJ databases">
        <title>Depth-based differentiation of microbial function through sediment-hosted aquifers and enrichment of novel symbionts in the deep terrestrial subsurface.</title>
        <authorList>
            <person name="Probst A.J."/>
            <person name="Ladd B."/>
            <person name="Jarett J.K."/>
            <person name="Geller-Mcgrath D.E."/>
            <person name="Sieber C.M."/>
            <person name="Emerson J.B."/>
            <person name="Anantharaman K."/>
            <person name="Thomas B.C."/>
            <person name="Malmstrom R."/>
            <person name="Stieglmeier M."/>
            <person name="Klingl A."/>
            <person name="Woyke T."/>
            <person name="Ryan C.M."/>
            <person name="Banfield J.F."/>
        </authorList>
    </citation>
    <scope>NUCLEOTIDE SEQUENCE [LARGE SCALE GENOMIC DNA]</scope>
    <source>
        <strain evidence="3">CG12_big_fil_rev_8_21_14_0_65_43_15</strain>
    </source>
</reference>
<proteinExistence type="inferred from homology"/>
<dbReference type="CDD" id="cd00885">
    <property type="entry name" value="cinA"/>
    <property type="match status" value="1"/>
</dbReference>
<name>A0A2J0LGI1_9BACT</name>
<dbReference type="PANTHER" id="PTHR13939">
    <property type="entry name" value="NICOTINAMIDE-NUCLEOTIDE AMIDOHYDROLASE PNCC"/>
    <property type="match status" value="1"/>
</dbReference>
<dbReference type="Gene3D" id="3.90.950.20">
    <property type="entry name" value="CinA-like"/>
    <property type="match status" value="1"/>
</dbReference>
<protein>
    <recommendedName>
        <fullName evidence="1">CinA-like protein</fullName>
    </recommendedName>
</protein>
<evidence type="ECO:0000259" key="2">
    <source>
        <dbReference type="SMART" id="SM00852"/>
    </source>
</evidence>
<dbReference type="InterPro" id="IPR008136">
    <property type="entry name" value="CinA_C"/>
</dbReference>
<dbReference type="InterPro" id="IPR001453">
    <property type="entry name" value="MoaB/Mog_dom"/>
</dbReference>
<dbReference type="EMBL" id="PFGP01000015">
    <property type="protein sequence ID" value="PIW66958.1"/>
    <property type="molecule type" value="Genomic_DNA"/>
</dbReference>
<dbReference type="InterPro" id="IPR036653">
    <property type="entry name" value="CinA-like_C"/>
</dbReference>
<evidence type="ECO:0000256" key="1">
    <source>
        <dbReference type="HAMAP-Rule" id="MF_00226"/>
    </source>
</evidence>
<dbReference type="Pfam" id="PF00994">
    <property type="entry name" value="MoCF_biosynth"/>
    <property type="match status" value="1"/>
</dbReference>
<gene>
    <name evidence="3" type="ORF">COW11_00635</name>
</gene>
<evidence type="ECO:0000313" key="4">
    <source>
        <dbReference type="Proteomes" id="UP000231267"/>
    </source>
</evidence>
<dbReference type="InterPro" id="IPR036425">
    <property type="entry name" value="MoaB/Mog-like_dom_sf"/>
</dbReference>
<dbReference type="PANTHER" id="PTHR13939:SF0">
    <property type="entry name" value="NMN AMIDOHYDROLASE-LIKE PROTEIN YFAY"/>
    <property type="match status" value="1"/>
</dbReference>
<accession>A0A2J0LGI1</accession>
<dbReference type="Gene3D" id="3.30.70.2860">
    <property type="match status" value="1"/>
</dbReference>
<evidence type="ECO:0000313" key="3">
    <source>
        <dbReference type="EMBL" id="PIW66958.1"/>
    </source>
</evidence>
<dbReference type="HAMAP" id="MF_00226_B">
    <property type="entry name" value="CinA_B"/>
    <property type="match status" value="1"/>
</dbReference>
<dbReference type="InterPro" id="IPR008135">
    <property type="entry name" value="Competence-induced_CinA"/>
</dbReference>
<organism evidence="3 4">
    <name type="scientific">Candidatus Taenaricola geysiri</name>
    <dbReference type="NCBI Taxonomy" id="1974752"/>
    <lineage>
        <taxon>Bacteria</taxon>
        <taxon>Pseudomonadati</taxon>
        <taxon>Candidatus Omnitrophota</taxon>
        <taxon>Candidatus Taenaricola</taxon>
    </lineage>
</organism>
<dbReference type="SMART" id="SM00852">
    <property type="entry name" value="MoCF_biosynth"/>
    <property type="match status" value="1"/>
</dbReference>
<comment type="similarity">
    <text evidence="1">Belongs to the CinA family.</text>
</comment>
<dbReference type="SUPFAM" id="SSF142433">
    <property type="entry name" value="CinA-like"/>
    <property type="match status" value="1"/>
</dbReference>
<comment type="caution">
    <text evidence="3">The sequence shown here is derived from an EMBL/GenBank/DDBJ whole genome shotgun (WGS) entry which is preliminary data.</text>
</comment>
<dbReference type="NCBIfam" id="TIGR00199">
    <property type="entry name" value="PncC_domain"/>
    <property type="match status" value="1"/>
</dbReference>
<dbReference type="InterPro" id="IPR050101">
    <property type="entry name" value="CinA"/>
</dbReference>
<dbReference type="Pfam" id="PF18146">
    <property type="entry name" value="CinA_KH"/>
    <property type="match status" value="1"/>
</dbReference>
<dbReference type="SUPFAM" id="SSF53218">
    <property type="entry name" value="Molybdenum cofactor biosynthesis proteins"/>
    <property type="match status" value="1"/>
</dbReference>
<feature type="domain" description="MoaB/Mog" evidence="2">
    <location>
        <begin position="4"/>
        <end position="136"/>
    </location>
</feature>